<proteinExistence type="predicted"/>
<evidence type="ECO:0000313" key="3">
    <source>
        <dbReference type="Proteomes" id="UP000078595"/>
    </source>
</evidence>
<reference evidence="2" key="3">
    <citation type="submission" date="2024-02" db="EMBL/GenBank/DDBJ databases">
        <title>Comparative genomics of Cryptococcus and Kwoniella reveals pathogenesis evolution and contrasting modes of karyotype evolution via chromosome fusion or intercentromeric recombination.</title>
        <authorList>
            <person name="Coelho M.A."/>
            <person name="David-Palma M."/>
            <person name="Shea T."/>
            <person name="Bowers K."/>
            <person name="McGinley-Smith S."/>
            <person name="Mohammad A.W."/>
            <person name="Gnirke A."/>
            <person name="Yurkov A.M."/>
            <person name="Nowrousian M."/>
            <person name="Sun S."/>
            <person name="Cuomo C.A."/>
            <person name="Heitman J."/>
        </authorList>
    </citation>
    <scope>NUCLEOTIDE SEQUENCE</scope>
    <source>
        <strain evidence="2">CBS 10117</strain>
    </source>
</reference>
<evidence type="ECO:0000313" key="1">
    <source>
        <dbReference type="EMBL" id="OBR88992.1"/>
    </source>
</evidence>
<dbReference type="AlphaFoldDB" id="A0A1A6AFY9"/>
<dbReference type="OrthoDB" id="2569176at2759"/>
<evidence type="ECO:0000313" key="2">
    <source>
        <dbReference type="EMBL" id="WWC58272.1"/>
    </source>
</evidence>
<dbReference type="EMBL" id="CP144530">
    <property type="protein sequence ID" value="WWC58272.1"/>
    <property type="molecule type" value="Genomic_DNA"/>
</dbReference>
<dbReference type="RefSeq" id="XP_018266834.1">
    <property type="nucleotide sequence ID" value="XM_018404180.1"/>
</dbReference>
<reference evidence="2" key="2">
    <citation type="submission" date="2013-07" db="EMBL/GenBank/DDBJ databases">
        <authorList>
            <consortium name="The Broad Institute Genome Sequencing Platform"/>
            <person name="Cuomo C."/>
            <person name="Litvintseva A."/>
            <person name="Chen Y."/>
            <person name="Heitman J."/>
            <person name="Sun S."/>
            <person name="Springer D."/>
            <person name="Dromer F."/>
            <person name="Young S.K."/>
            <person name="Zeng Q."/>
            <person name="Gargeya S."/>
            <person name="Fitzgerald M."/>
            <person name="Abouelleil A."/>
            <person name="Alvarado L."/>
            <person name="Berlin A.M."/>
            <person name="Chapman S.B."/>
            <person name="Dewar J."/>
            <person name="Goldberg J."/>
            <person name="Griggs A."/>
            <person name="Gujja S."/>
            <person name="Hansen M."/>
            <person name="Howarth C."/>
            <person name="Imamovic A."/>
            <person name="Larimer J."/>
            <person name="McCowan C."/>
            <person name="Murphy C."/>
            <person name="Pearson M."/>
            <person name="Priest M."/>
            <person name="Roberts A."/>
            <person name="Saif S."/>
            <person name="Shea T."/>
            <person name="Sykes S."/>
            <person name="Wortman J."/>
            <person name="Nusbaum C."/>
            <person name="Birren B."/>
        </authorList>
    </citation>
    <scope>NUCLEOTIDE SEQUENCE</scope>
    <source>
        <strain evidence="2">CBS 10117</strain>
    </source>
</reference>
<protein>
    <recommendedName>
        <fullName evidence="4">BTB domain-containing protein</fullName>
    </recommendedName>
</protein>
<dbReference type="GeneID" id="28964511"/>
<dbReference type="KEGG" id="kdj:28964511"/>
<dbReference type="VEuPathDB" id="FungiDB:I303_00812"/>
<name>A0A1A6AFY9_9TREE</name>
<reference evidence="1" key="1">
    <citation type="submission" date="2013-07" db="EMBL/GenBank/DDBJ databases">
        <title>The Genome Sequence of Cryptococcus dejecticola CBS10117.</title>
        <authorList>
            <consortium name="The Broad Institute Genome Sequencing Platform"/>
            <person name="Cuomo C."/>
            <person name="Litvintseva A."/>
            <person name="Chen Y."/>
            <person name="Heitman J."/>
            <person name="Sun S."/>
            <person name="Springer D."/>
            <person name="Dromer F."/>
            <person name="Young S.K."/>
            <person name="Zeng Q."/>
            <person name="Gargeya S."/>
            <person name="Fitzgerald M."/>
            <person name="Abouelleil A."/>
            <person name="Alvarado L."/>
            <person name="Berlin A.M."/>
            <person name="Chapman S.B."/>
            <person name="Dewar J."/>
            <person name="Goldberg J."/>
            <person name="Griggs A."/>
            <person name="Gujja S."/>
            <person name="Hansen M."/>
            <person name="Howarth C."/>
            <person name="Imamovic A."/>
            <person name="Larimer J."/>
            <person name="McCowan C."/>
            <person name="Murphy C."/>
            <person name="Pearson M."/>
            <person name="Priest M."/>
            <person name="Roberts A."/>
            <person name="Saif S."/>
            <person name="Shea T."/>
            <person name="Sykes S."/>
            <person name="Wortman J."/>
            <person name="Nusbaum C."/>
            <person name="Birren B."/>
        </authorList>
    </citation>
    <scope>NUCLEOTIDE SEQUENCE [LARGE SCALE GENOMIC DNA]</scope>
    <source>
        <strain evidence="1">CBS 10117</strain>
    </source>
</reference>
<evidence type="ECO:0008006" key="4">
    <source>
        <dbReference type="Google" id="ProtNLM"/>
    </source>
</evidence>
<sequence length="275" mass="30894">MSNPGKGAGTTPAGQKDKIHAFHRYGDLQLRSTDKVIFKVILERMADISAVFRNMMEVVDPMLITFGMKRKAAPEADVIDTDLSSAELEIFLDLVNVPNPVMPSVAFPRALRLHEFCDKFEVYDKIKGIVKTELLSNGAQGYQWALLIWAAKRDDLVMARDVLSIMTPAAFLAPNFPKPTQTPIRCTFWSAMSELPLSWQLELCRLSLTAPLDSQLDAWVGGPKSMKVTLDWVGLSTRFRPQKWGREFSSEIYVDCEGCRVDLRFLLEHLLAAAT</sequence>
<gene>
    <name evidence="1" type="ORF">I303_00812</name>
    <name evidence="2" type="ORF">I303_100810</name>
</gene>
<organism evidence="1">
    <name type="scientific">Kwoniella dejecticola CBS 10117</name>
    <dbReference type="NCBI Taxonomy" id="1296121"/>
    <lineage>
        <taxon>Eukaryota</taxon>
        <taxon>Fungi</taxon>
        <taxon>Dikarya</taxon>
        <taxon>Basidiomycota</taxon>
        <taxon>Agaricomycotina</taxon>
        <taxon>Tremellomycetes</taxon>
        <taxon>Tremellales</taxon>
        <taxon>Cryptococcaceae</taxon>
        <taxon>Kwoniella</taxon>
    </lineage>
</organism>
<dbReference type="EMBL" id="KI894027">
    <property type="protein sequence ID" value="OBR88992.1"/>
    <property type="molecule type" value="Genomic_DNA"/>
</dbReference>
<dbReference type="Proteomes" id="UP000078595">
    <property type="component" value="Chromosome 1"/>
</dbReference>
<keyword evidence="3" id="KW-1185">Reference proteome</keyword>
<accession>A0A1A6AFY9</accession>